<gene>
    <name evidence="3" type="primary">licT</name>
    <name evidence="3" type="ORF">ACFO0R_09785</name>
</gene>
<dbReference type="Proteomes" id="UP001595999">
    <property type="component" value="Unassembled WGS sequence"/>
</dbReference>
<feature type="domain" description="PRD" evidence="2">
    <location>
        <begin position="65"/>
        <end position="169"/>
    </location>
</feature>
<sequence length="272" mass="30801">MKISKILNNNAALVLTEQHQELVAMGRGVGFQKRPGDALDPALVEKIFALQNHELMSRLSEVLSGIPAEEMAVCNDILKLAKKQLGRLPDEVYLALLDHCHFAIERQRQGIALHNALQWEMRRLYPTEFALGLQALALIEQQLGLSLPEDEAGFIAWHLANAQLNSEASEMQAINQLMRQILRIVKDQQGLELDEQALNYHRFIAHLKFFAQRVLSQQQLQAGDPSLHAAVKASYPRAWLNAECVGGFIWEQYQRALEPDELMFLAIHISRL</sequence>
<name>A0ABV8ZTC3_9NEIS</name>
<dbReference type="EMBL" id="JBHSEK010000005">
    <property type="protein sequence ID" value="MFC4489909.1"/>
    <property type="molecule type" value="Genomic_DNA"/>
</dbReference>
<accession>A0ABV8ZTC3</accession>
<dbReference type="RefSeq" id="WP_231460706.1">
    <property type="nucleotide sequence ID" value="NZ_JAJOHW010000004.1"/>
</dbReference>
<dbReference type="InterPro" id="IPR050661">
    <property type="entry name" value="BglG_antiterminators"/>
</dbReference>
<dbReference type="PANTHER" id="PTHR30185:SF15">
    <property type="entry name" value="CRYPTIC BETA-GLUCOSIDE BGL OPERON ANTITERMINATOR"/>
    <property type="match status" value="1"/>
</dbReference>
<evidence type="ECO:0000313" key="3">
    <source>
        <dbReference type="EMBL" id="MFC4489909.1"/>
    </source>
</evidence>
<feature type="domain" description="PRD" evidence="2">
    <location>
        <begin position="170"/>
        <end position="272"/>
    </location>
</feature>
<keyword evidence="4" id="KW-1185">Reference proteome</keyword>
<dbReference type="NCBIfam" id="NF046042">
    <property type="entry name" value="LicT"/>
    <property type="match status" value="1"/>
</dbReference>
<comment type="caution">
    <text evidence="3">The sequence shown here is derived from an EMBL/GenBank/DDBJ whole genome shotgun (WGS) entry which is preliminary data.</text>
</comment>
<dbReference type="SMART" id="SM01061">
    <property type="entry name" value="CAT_RBD"/>
    <property type="match status" value="1"/>
</dbReference>
<evidence type="ECO:0000313" key="4">
    <source>
        <dbReference type="Proteomes" id="UP001595999"/>
    </source>
</evidence>
<evidence type="ECO:0000256" key="1">
    <source>
        <dbReference type="ARBA" id="ARBA00022737"/>
    </source>
</evidence>
<proteinExistence type="predicted"/>
<dbReference type="Pfam" id="PF00874">
    <property type="entry name" value="PRD"/>
    <property type="match status" value="2"/>
</dbReference>
<organism evidence="3 4">
    <name type="scientific">Chromobacterium aquaticum</name>
    <dbReference type="NCBI Taxonomy" id="467180"/>
    <lineage>
        <taxon>Bacteria</taxon>
        <taxon>Pseudomonadati</taxon>
        <taxon>Pseudomonadota</taxon>
        <taxon>Betaproteobacteria</taxon>
        <taxon>Neisseriales</taxon>
        <taxon>Chromobacteriaceae</taxon>
        <taxon>Chromobacterium</taxon>
    </lineage>
</organism>
<dbReference type="Gene3D" id="2.30.24.10">
    <property type="entry name" value="CAT RNA-binding domain"/>
    <property type="match status" value="1"/>
</dbReference>
<dbReference type="Gene3D" id="1.10.1790.10">
    <property type="entry name" value="PRD domain"/>
    <property type="match status" value="2"/>
</dbReference>
<keyword evidence="1" id="KW-0677">Repeat</keyword>
<dbReference type="InterPro" id="IPR011608">
    <property type="entry name" value="PRD"/>
</dbReference>
<dbReference type="InterPro" id="IPR036650">
    <property type="entry name" value="CAT_RNA-bd_dom_sf"/>
</dbReference>
<dbReference type="InterPro" id="IPR004341">
    <property type="entry name" value="CAT_RNA-bd_dom"/>
</dbReference>
<dbReference type="Pfam" id="PF03123">
    <property type="entry name" value="CAT_RBD"/>
    <property type="match status" value="1"/>
</dbReference>
<protein>
    <submittedName>
        <fullName evidence="3">BglG family transcription antiterminator LicT</fullName>
    </submittedName>
</protein>
<dbReference type="SUPFAM" id="SSF50151">
    <property type="entry name" value="SacY-like RNA-binding domain"/>
    <property type="match status" value="1"/>
</dbReference>
<dbReference type="PANTHER" id="PTHR30185">
    <property type="entry name" value="CRYPTIC BETA-GLUCOSIDE BGL OPERON ANTITERMINATOR"/>
    <property type="match status" value="1"/>
</dbReference>
<evidence type="ECO:0000259" key="2">
    <source>
        <dbReference type="PROSITE" id="PS51372"/>
    </source>
</evidence>
<reference evidence="4" key="1">
    <citation type="journal article" date="2019" name="Int. J. Syst. Evol. Microbiol.">
        <title>The Global Catalogue of Microorganisms (GCM) 10K type strain sequencing project: providing services to taxonomists for standard genome sequencing and annotation.</title>
        <authorList>
            <consortium name="The Broad Institute Genomics Platform"/>
            <consortium name="The Broad Institute Genome Sequencing Center for Infectious Disease"/>
            <person name="Wu L."/>
            <person name="Ma J."/>
        </authorList>
    </citation>
    <scope>NUCLEOTIDE SEQUENCE [LARGE SCALE GENOMIC DNA]</scope>
    <source>
        <strain evidence="4">CGMCC 4.7608</strain>
    </source>
</reference>
<dbReference type="InterPro" id="IPR036634">
    <property type="entry name" value="PRD_sf"/>
</dbReference>
<dbReference type="SUPFAM" id="SSF63520">
    <property type="entry name" value="PTS-regulatory domain, PRD"/>
    <property type="match status" value="2"/>
</dbReference>
<dbReference type="PROSITE" id="PS51372">
    <property type="entry name" value="PRD_2"/>
    <property type="match status" value="2"/>
</dbReference>